<evidence type="ECO:0000256" key="9">
    <source>
        <dbReference type="ARBA" id="ARBA00023049"/>
    </source>
</evidence>
<evidence type="ECO:0000256" key="7">
    <source>
        <dbReference type="ARBA" id="ARBA00022801"/>
    </source>
</evidence>
<feature type="compositionally biased region" description="Basic and acidic residues" evidence="12">
    <location>
        <begin position="751"/>
        <end position="779"/>
    </location>
</feature>
<feature type="domain" description="Peptidase M14" evidence="13">
    <location>
        <begin position="235"/>
        <end position="506"/>
    </location>
</feature>
<sequence>MVPHLHALQNLPGLSSAGQLSLVHWPHQCEVIRDRIEHIDWTPPRPEPLYTPTGLEMKPSYQPAGEGTVIYLTEEANKDSGFVHSRVRGLSPSKQILHQNGDNTLIFEARFESGNLQKVVKVNEFEYQLTLRTDLYTSKYTQWYYFQVSNTQAGMPYRFTIVNFTKPNSLYKRGMRPLLYSEADAKKHNVGWRRTGNEIKYYRNNAGQGGQQYFSLTWTFQFPHNRDTCYFAHCYPYTYSNLQEYLVAISKDPVKSKFCKIHILCHSLARNIVYVLTITNPHEGDKDTKRKAVILTARVHPGETNTSWIMKGFLDYILGNSGNAQVLRDNFVFKVVPMLNPDGVIVGNHRCSLAGQDLNRKYKSNLKEFYPSIWYTRNMIKRVMEERDILLYCDFHGHNRKKNVFVYGCERKQQAKAPNLHPRVFPLLLSKICPDKFSFPDCRFRVQKSKEGTGRVVMWKMGISNSYTLEASICGSKLGQRRSTHFNTKDLESVGHHFCDALLDYCVPNMKYYLCLKEHEEMVKQQAKVNSEGLNSDVLDRDSSTQTSNSSDSCDLVAHQLKLGTKIKTKTSGEHIHRIAKDRSRESKNTQGIETLHKIFQELDPVGRDLNWGTIPQPIEHFISQNLFLPPTALQEMCYASERGGVRPVSGCHPPKMESRSREKEEKIHHRVKLPITASVKQVGECFSSKRLTHGAEGNHEKPSVSQESKKSVSHAVVLATRENFHSSSFNLISQKMKKYESKSVSNSPEKTFEYSKGHDPNAKSSSSKEERKMKERLPSKATRPSKNKTANQDIRPRSTFKCEEESSHV</sequence>
<keyword evidence="7" id="KW-0378">Hydrolase</keyword>
<dbReference type="Pfam" id="PF00246">
    <property type="entry name" value="Peptidase_M14"/>
    <property type="match status" value="1"/>
</dbReference>
<feature type="region of interest" description="Disordered" evidence="12">
    <location>
        <begin position="649"/>
        <end position="669"/>
    </location>
</feature>
<accession>A0A8B9QHE0</accession>
<keyword evidence="9" id="KW-0482">Metalloprotease</keyword>
<protein>
    <submittedName>
        <fullName evidence="14">ATP/GTP binding protein like 3</fullName>
    </submittedName>
</protein>
<keyword evidence="15" id="KW-1185">Reference proteome</keyword>
<evidence type="ECO:0000256" key="12">
    <source>
        <dbReference type="SAM" id="MobiDB-lite"/>
    </source>
</evidence>
<evidence type="ECO:0000256" key="3">
    <source>
        <dbReference type="ARBA" id="ARBA00005988"/>
    </source>
</evidence>
<dbReference type="Pfam" id="PF18027">
    <property type="entry name" value="Pepdidase_M14_N"/>
    <property type="match status" value="1"/>
</dbReference>
<feature type="active site" description="Proton donor/acceptor" evidence="11">
    <location>
        <position position="470"/>
    </location>
</feature>
<evidence type="ECO:0000256" key="5">
    <source>
        <dbReference type="ARBA" id="ARBA00022670"/>
    </source>
</evidence>
<evidence type="ECO:0000256" key="1">
    <source>
        <dbReference type="ARBA" id="ARBA00001947"/>
    </source>
</evidence>
<dbReference type="Gene3D" id="3.40.630.10">
    <property type="entry name" value="Zn peptidases"/>
    <property type="match status" value="1"/>
</dbReference>
<dbReference type="InterPro" id="IPR040626">
    <property type="entry name" value="Pepdidase_M14_N"/>
</dbReference>
<feature type="compositionally biased region" description="Basic and acidic residues" evidence="12">
    <location>
        <begin position="795"/>
        <end position="810"/>
    </location>
</feature>
<name>A0A8B9QHE0_APTOW</name>
<dbReference type="PANTHER" id="PTHR12756">
    <property type="entry name" value="CYTOSOLIC CARBOXYPEPTIDASE"/>
    <property type="match status" value="1"/>
</dbReference>
<dbReference type="GO" id="GO:0008270">
    <property type="term" value="F:zinc ion binding"/>
    <property type="evidence" value="ECO:0007669"/>
    <property type="project" value="InterPro"/>
</dbReference>
<feature type="region of interest" description="Disordered" evidence="12">
    <location>
        <begin position="741"/>
        <end position="810"/>
    </location>
</feature>
<feature type="region of interest" description="Disordered" evidence="12">
    <location>
        <begin position="692"/>
        <end position="713"/>
    </location>
</feature>
<dbReference type="GO" id="GO:0006508">
    <property type="term" value="P:proteolysis"/>
    <property type="evidence" value="ECO:0007669"/>
    <property type="project" value="UniProtKB-KW"/>
</dbReference>
<dbReference type="InterPro" id="IPR050821">
    <property type="entry name" value="Cytosolic_carboxypeptidase"/>
</dbReference>
<keyword evidence="4" id="KW-0121">Carboxypeptidase</keyword>
<keyword evidence="6" id="KW-0479">Metal-binding</keyword>
<reference evidence="14" key="1">
    <citation type="submission" date="2025-08" db="UniProtKB">
        <authorList>
            <consortium name="Ensembl"/>
        </authorList>
    </citation>
    <scope>IDENTIFICATION</scope>
</reference>
<dbReference type="Ensembl" id="ENSAOWT00000029841.1">
    <property type="protein sequence ID" value="ENSAOWP00000026329.1"/>
    <property type="gene ID" value="ENSAOWG00000017757.1"/>
</dbReference>
<dbReference type="GO" id="GO:0004181">
    <property type="term" value="F:metallocarboxypeptidase activity"/>
    <property type="evidence" value="ECO:0007669"/>
    <property type="project" value="InterPro"/>
</dbReference>
<comment type="cofactor">
    <cofactor evidence="1">
        <name>Zn(2+)</name>
        <dbReference type="ChEBI" id="CHEBI:29105"/>
    </cofactor>
</comment>
<feature type="compositionally biased region" description="Basic and acidic residues" evidence="12">
    <location>
        <begin position="655"/>
        <end position="668"/>
    </location>
</feature>
<evidence type="ECO:0000313" key="14">
    <source>
        <dbReference type="Ensembl" id="ENSAOWP00000026329.1"/>
    </source>
</evidence>
<evidence type="ECO:0000256" key="2">
    <source>
        <dbReference type="ARBA" id="ARBA00004514"/>
    </source>
</evidence>
<evidence type="ECO:0000256" key="10">
    <source>
        <dbReference type="ARBA" id="ARBA00029302"/>
    </source>
</evidence>
<reference evidence="14" key="2">
    <citation type="submission" date="2025-09" db="UniProtKB">
        <authorList>
            <consortium name="Ensembl"/>
        </authorList>
    </citation>
    <scope>IDENTIFICATION</scope>
</reference>
<proteinExistence type="inferred from homology"/>
<evidence type="ECO:0000256" key="11">
    <source>
        <dbReference type="PROSITE-ProRule" id="PRU01379"/>
    </source>
</evidence>
<evidence type="ECO:0000259" key="13">
    <source>
        <dbReference type="PROSITE" id="PS52035"/>
    </source>
</evidence>
<evidence type="ECO:0000256" key="4">
    <source>
        <dbReference type="ARBA" id="ARBA00022645"/>
    </source>
</evidence>
<dbReference type="Gene3D" id="2.60.40.3120">
    <property type="match status" value="1"/>
</dbReference>
<comment type="similarity">
    <text evidence="3 11">Belongs to the peptidase M14 family.</text>
</comment>
<feature type="compositionally biased region" description="Basic and acidic residues" evidence="12">
    <location>
        <begin position="697"/>
        <end position="711"/>
    </location>
</feature>
<keyword evidence="8" id="KW-0862">Zinc</keyword>
<evidence type="ECO:0000256" key="8">
    <source>
        <dbReference type="ARBA" id="ARBA00022833"/>
    </source>
</evidence>
<dbReference type="FunFam" id="2.60.40.3120:FF:000001">
    <property type="entry name" value="cytosolic carboxypeptidase 1 isoform X1"/>
    <property type="match status" value="1"/>
</dbReference>
<evidence type="ECO:0000313" key="15">
    <source>
        <dbReference type="Proteomes" id="UP000694424"/>
    </source>
</evidence>
<keyword evidence="5" id="KW-0645">Protease</keyword>
<dbReference type="PROSITE" id="PS52035">
    <property type="entry name" value="PEPTIDASE_M14"/>
    <property type="match status" value="1"/>
</dbReference>
<dbReference type="AlphaFoldDB" id="A0A8B9QHE0"/>
<dbReference type="CDD" id="cd06907">
    <property type="entry name" value="M14_AGBL2-3_like"/>
    <property type="match status" value="1"/>
</dbReference>
<dbReference type="PANTHER" id="PTHR12756:SF23">
    <property type="entry name" value="CYTOSOLIC CARBOXYPEPTIDASE 3"/>
    <property type="match status" value="1"/>
</dbReference>
<feature type="compositionally biased region" description="Polar residues" evidence="12">
    <location>
        <begin position="783"/>
        <end position="793"/>
    </location>
</feature>
<comment type="catalytic activity">
    <reaction evidence="10">
        <text>(L-glutamyl)(n+1)-gamma-L-glutamyl-L-glutamyl-[protein] + H2O = (L-glutamyl)(n)-gamma-L-glutamyl-L-glutamyl-[protein] + L-glutamate</text>
        <dbReference type="Rhea" id="RHEA:60004"/>
        <dbReference type="Rhea" id="RHEA-COMP:15519"/>
        <dbReference type="Rhea" id="RHEA-COMP:15675"/>
        <dbReference type="ChEBI" id="CHEBI:15377"/>
        <dbReference type="ChEBI" id="CHEBI:29985"/>
        <dbReference type="ChEBI" id="CHEBI:143623"/>
    </reaction>
    <physiologicalReaction direction="left-to-right" evidence="10">
        <dbReference type="Rhea" id="RHEA:60005"/>
    </physiologicalReaction>
</comment>
<dbReference type="InterPro" id="IPR000834">
    <property type="entry name" value="Peptidase_M14"/>
</dbReference>
<dbReference type="FunFam" id="3.40.630.10:FF:000011">
    <property type="entry name" value="cytosolic carboxypeptidase 2 isoform X1"/>
    <property type="match status" value="1"/>
</dbReference>
<dbReference type="GO" id="GO:0005829">
    <property type="term" value="C:cytosol"/>
    <property type="evidence" value="ECO:0007669"/>
    <property type="project" value="UniProtKB-SubCell"/>
</dbReference>
<dbReference type="SUPFAM" id="SSF53187">
    <property type="entry name" value="Zn-dependent exopeptidases"/>
    <property type="match status" value="1"/>
</dbReference>
<organism evidence="14 15">
    <name type="scientific">Apteryx owenii</name>
    <name type="common">Little spotted kiwi</name>
    <dbReference type="NCBI Taxonomy" id="8824"/>
    <lineage>
        <taxon>Eukaryota</taxon>
        <taxon>Metazoa</taxon>
        <taxon>Chordata</taxon>
        <taxon>Craniata</taxon>
        <taxon>Vertebrata</taxon>
        <taxon>Euteleostomi</taxon>
        <taxon>Archelosauria</taxon>
        <taxon>Archosauria</taxon>
        <taxon>Dinosauria</taxon>
        <taxon>Saurischia</taxon>
        <taxon>Theropoda</taxon>
        <taxon>Coelurosauria</taxon>
        <taxon>Aves</taxon>
        <taxon>Palaeognathae</taxon>
        <taxon>Apterygiformes</taxon>
        <taxon>Apterygidae</taxon>
        <taxon>Apteryx</taxon>
    </lineage>
</organism>
<comment type="subcellular location">
    <subcellularLocation>
        <location evidence="2">Cytoplasm</location>
        <location evidence="2">Cytosol</location>
    </subcellularLocation>
</comment>
<dbReference type="Proteomes" id="UP000694424">
    <property type="component" value="Unplaced"/>
</dbReference>
<evidence type="ECO:0000256" key="6">
    <source>
        <dbReference type="ARBA" id="ARBA00022723"/>
    </source>
</evidence>